<feature type="transmembrane region" description="Helical" evidence="1">
    <location>
        <begin position="43"/>
        <end position="59"/>
    </location>
</feature>
<evidence type="ECO:0000256" key="1">
    <source>
        <dbReference type="SAM" id="Phobius"/>
    </source>
</evidence>
<protein>
    <recommendedName>
        <fullName evidence="6">Transmembrane protein</fullName>
    </recommendedName>
</protein>
<dbReference type="AlphaFoldDB" id="A0A815VBQ3"/>
<gene>
    <name evidence="3" type="ORF">EDS130_LOCUS44494</name>
    <name evidence="2" type="ORF">XAT740_LOCUS40579</name>
</gene>
<dbReference type="EMBL" id="CAJNOR010004631">
    <property type="protein sequence ID" value="CAF1517325.1"/>
    <property type="molecule type" value="Genomic_DNA"/>
</dbReference>
<feature type="transmembrane region" description="Helical" evidence="1">
    <location>
        <begin position="173"/>
        <end position="192"/>
    </location>
</feature>
<sequence>MSSYSDANHHQSIIAQNEIRMIFVQTLNPKPQDFLVNQNRRRVICLIWILLIIYFKIFIESWKMINDVSSKDEYLHQQWLFEQEKIVNQKRDLQEFLNDLQSSSSQSEKPCKNCFKTILRWYSKEILNIYEKNRHVKEEYNQIVLPLQYLSSFVCLINNFLILIIFKKSHRFYLLSNILLIICLCIYAEFFLPNEPSVSYTLFITWSIIIFTIYLLMKVFSTLFIIEHYQLIDFLQNKEQ</sequence>
<dbReference type="Proteomes" id="UP000663852">
    <property type="component" value="Unassembled WGS sequence"/>
</dbReference>
<proteinExistence type="predicted"/>
<dbReference type="Proteomes" id="UP000663828">
    <property type="component" value="Unassembled WGS sequence"/>
</dbReference>
<feature type="transmembrane region" description="Helical" evidence="1">
    <location>
        <begin position="198"/>
        <end position="217"/>
    </location>
</feature>
<evidence type="ECO:0008006" key="6">
    <source>
        <dbReference type="Google" id="ProtNLM"/>
    </source>
</evidence>
<dbReference type="EMBL" id="CAJNOJ010000866">
    <property type="protein sequence ID" value="CAF1529983.1"/>
    <property type="molecule type" value="Genomic_DNA"/>
</dbReference>
<feature type="transmembrane region" description="Helical" evidence="1">
    <location>
        <begin position="147"/>
        <end position="166"/>
    </location>
</feature>
<comment type="caution">
    <text evidence="3">The sequence shown here is derived from an EMBL/GenBank/DDBJ whole genome shotgun (WGS) entry which is preliminary data.</text>
</comment>
<keyword evidence="1" id="KW-1133">Transmembrane helix</keyword>
<keyword evidence="1" id="KW-0812">Transmembrane</keyword>
<name>A0A815VBQ3_ADIRI</name>
<evidence type="ECO:0000313" key="3">
    <source>
        <dbReference type="EMBL" id="CAF1529983.1"/>
    </source>
</evidence>
<accession>A0A815VBQ3</accession>
<reference evidence="3" key="1">
    <citation type="submission" date="2021-02" db="EMBL/GenBank/DDBJ databases">
        <authorList>
            <person name="Nowell W R."/>
        </authorList>
    </citation>
    <scope>NUCLEOTIDE SEQUENCE</scope>
</reference>
<organism evidence="3 5">
    <name type="scientific">Adineta ricciae</name>
    <name type="common">Rotifer</name>
    <dbReference type="NCBI Taxonomy" id="249248"/>
    <lineage>
        <taxon>Eukaryota</taxon>
        <taxon>Metazoa</taxon>
        <taxon>Spiralia</taxon>
        <taxon>Gnathifera</taxon>
        <taxon>Rotifera</taxon>
        <taxon>Eurotatoria</taxon>
        <taxon>Bdelloidea</taxon>
        <taxon>Adinetida</taxon>
        <taxon>Adinetidae</taxon>
        <taxon>Adineta</taxon>
    </lineage>
</organism>
<evidence type="ECO:0000313" key="4">
    <source>
        <dbReference type="Proteomes" id="UP000663828"/>
    </source>
</evidence>
<evidence type="ECO:0000313" key="5">
    <source>
        <dbReference type="Proteomes" id="UP000663852"/>
    </source>
</evidence>
<evidence type="ECO:0000313" key="2">
    <source>
        <dbReference type="EMBL" id="CAF1517325.1"/>
    </source>
</evidence>
<keyword evidence="1" id="KW-0472">Membrane</keyword>
<keyword evidence="4" id="KW-1185">Reference proteome</keyword>